<dbReference type="AlphaFoldDB" id="A0A3D8S4M1"/>
<sequence>MSRTRPPTIRRWSQLDCSTLLLTNPVRPSFLPAIEDPSPRNNRNSHSRPFHTTPSRSRAAPSPSTRRKAAGSNARPNVKAAFPGYQLLDASPNSPVNAALNARLQFVQVNGLKLASEMLLDGVIDKSITPRKFKRIGAALLKKATAMSPSKDAIVGIAKDEGVPVDTLYDIGREVFRGDSQLNSWLQESCMLAGVQMASLLTAARQLRMAHGNKNVYDAENIREPQLTPSIARVQSLATQSKSDADGQDNRDPRAMLLYAKFLGLTGQYRQGIDLVHDVLRIIEPTQIPPTINESLTLNGVIEPPWELYLWLLREDKKVRVSPAAVNETNSPYDKDGLMTVRLGAMDYQDPIAMMRFAEHFKALRKMQSYEKLMGRAASAGNKDACRKLANYYYLISVGLESRPGERRQTTKSPKRKDFGIIEAKQPKGFFATLLSYFAPRSCREYRLMAIEWYRVAWAENCVRSGLHLACLLSQEGDKETAETILHKILELPFEDGITSLRNMAQRCLDRTIVGGLDGLKVSWLDT</sequence>
<proteinExistence type="predicted"/>
<dbReference type="STRING" id="1810919.A0A3D8S4M1"/>
<dbReference type="GeneID" id="38114931"/>
<dbReference type="EMBL" id="PVWQ01000005">
    <property type="protein sequence ID" value="RDW81004.1"/>
    <property type="molecule type" value="Genomic_DNA"/>
</dbReference>
<evidence type="ECO:0000256" key="1">
    <source>
        <dbReference type="SAM" id="MobiDB-lite"/>
    </source>
</evidence>
<gene>
    <name evidence="2" type="ORF">DSM5745_04561</name>
</gene>
<keyword evidence="3" id="KW-1185">Reference proteome</keyword>
<evidence type="ECO:0000313" key="3">
    <source>
        <dbReference type="Proteomes" id="UP000256690"/>
    </source>
</evidence>
<protein>
    <submittedName>
        <fullName evidence="2">Uncharacterized protein</fullName>
    </submittedName>
</protein>
<comment type="caution">
    <text evidence="2">The sequence shown here is derived from an EMBL/GenBank/DDBJ whole genome shotgun (WGS) entry which is preliminary data.</text>
</comment>
<name>A0A3D8S4M1_9EURO</name>
<reference evidence="2 3" key="1">
    <citation type="journal article" date="2018" name="IMA Fungus">
        <title>IMA Genome-F 9: Draft genome sequence of Annulohypoxylon stygium, Aspergillus mulundensis, Berkeleyomyces basicola (syn. Thielaviopsis basicola), Ceratocystis smalleyi, two Cercospora beticola strains, Coleophoma cylindrospora, Fusarium fracticaudum, Phialophora cf. hyalina, and Morchella septimelata.</title>
        <authorList>
            <person name="Wingfield B.D."/>
            <person name="Bills G.F."/>
            <person name="Dong Y."/>
            <person name="Huang W."/>
            <person name="Nel W.J."/>
            <person name="Swalarsk-Parry B.S."/>
            <person name="Vaghefi N."/>
            <person name="Wilken P.M."/>
            <person name="An Z."/>
            <person name="de Beer Z.W."/>
            <person name="De Vos L."/>
            <person name="Chen L."/>
            <person name="Duong T.A."/>
            <person name="Gao Y."/>
            <person name="Hammerbacher A."/>
            <person name="Kikkert J.R."/>
            <person name="Li Y."/>
            <person name="Li H."/>
            <person name="Li K."/>
            <person name="Li Q."/>
            <person name="Liu X."/>
            <person name="Ma X."/>
            <person name="Naidoo K."/>
            <person name="Pethybridge S.J."/>
            <person name="Sun J."/>
            <person name="Steenkamp E.T."/>
            <person name="van der Nest M.A."/>
            <person name="van Wyk S."/>
            <person name="Wingfield M.J."/>
            <person name="Xiong C."/>
            <person name="Yue Q."/>
            <person name="Zhang X."/>
        </authorList>
    </citation>
    <scope>NUCLEOTIDE SEQUENCE [LARGE SCALE GENOMIC DNA]</scope>
    <source>
        <strain evidence="2 3">DSM 5745</strain>
    </source>
</reference>
<feature type="region of interest" description="Disordered" evidence="1">
    <location>
        <begin position="29"/>
        <end position="76"/>
    </location>
</feature>
<dbReference type="Proteomes" id="UP000256690">
    <property type="component" value="Unassembled WGS sequence"/>
</dbReference>
<dbReference type="RefSeq" id="XP_026604057.1">
    <property type="nucleotide sequence ID" value="XM_026746577.1"/>
</dbReference>
<evidence type="ECO:0000313" key="2">
    <source>
        <dbReference type="EMBL" id="RDW81004.1"/>
    </source>
</evidence>
<feature type="compositionally biased region" description="Low complexity" evidence="1">
    <location>
        <begin position="52"/>
        <end position="64"/>
    </location>
</feature>
<dbReference type="OrthoDB" id="250175at2759"/>
<organism evidence="2 3">
    <name type="scientific">Aspergillus mulundensis</name>
    <dbReference type="NCBI Taxonomy" id="1810919"/>
    <lineage>
        <taxon>Eukaryota</taxon>
        <taxon>Fungi</taxon>
        <taxon>Dikarya</taxon>
        <taxon>Ascomycota</taxon>
        <taxon>Pezizomycotina</taxon>
        <taxon>Eurotiomycetes</taxon>
        <taxon>Eurotiomycetidae</taxon>
        <taxon>Eurotiales</taxon>
        <taxon>Aspergillaceae</taxon>
        <taxon>Aspergillus</taxon>
        <taxon>Aspergillus subgen. Nidulantes</taxon>
    </lineage>
</organism>
<accession>A0A3D8S4M1</accession>